<gene>
    <name evidence="1" type="ORF">SAMN04487850_1729</name>
</gene>
<name>A0A1I0PFN6_9BACT</name>
<reference evidence="1 2" key="1">
    <citation type="submission" date="2016-10" db="EMBL/GenBank/DDBJ databases">
        <authorList>
            <person name="de Groot N.N."/>
        </authorList>
    </citation>
    <scope>NUCLEOTIDE SEQUENCE [LARGE SCALE GENOMIC DNA]</scope>
    <source>
        <strain evidence="1 2">TC2-24</strain>
    </source>
</reference>
<protein>
    <submittedName>
        <fullName evidence="1">Uncharacterized protein</fullName>
    </submittedName>
</protein>
<organism evidence="1 2">
    <name type="scientific">Prevotella aff. ruminicola Tc2-24</name>
    <dbReference type="NCBI Taxonomy" id="81582"/>
    <lineage>
        <taxon>Bacteria</taxon>
        <taxon>Pseudomonadati</taxon>
        <taxon>Bacteroidota</taxon>
        <taxon>Bacteroidia</taxon>
        <taxon>Bacteroidales</taxon>
        <taxon>Prevotellaceae</taxon>
        <taxon>Prevotella</taxon>
    </lineage>
</organism>
<proteinExistence type="predicted"/>
<evidence type="ECO:0000313" key="1">
    <source>
        <dbReference type="EMBL" id="SEW13209.1"/>
    </source>
</evidence>
<accession>A0A1I0PFN6</accession>
<sequence>MAQVPHFCCSERQMPSGPLPMQLVVPSAVRAAVAAATTMRSSTSQIVLCFMVVCCVEMFVVQSRQRPEPLPVV</sequence>
<keyword evidence="2" id="KW-1185">Reference proteome</keyword>
<dbReference type="EMBL" id="FOIQ01000004">
    <property type="protein sequence ID" value="SEW13209.1"/>
    <property type="molecule type" value="Genomic_DNA"/>
</dbReference>
<dbReference type="AlphaFoldDB" id="A0A1I0PFN6"/>
<evidence type="ECO:0000313" key="2">
    <source>
        <dbReference type="Proteomes" id="UP000199373"/>
    </source>
</evidence>
<dbReference type="Proteomes" id="UP000199373">
    <property type="component" value="Unassembled WGS sequence"/>
</dbReference>